<reference evidence="1 2" key="1">
    <citation type="submission" date="2013-03" db="EMBL/GenBank/DDBJ databases">
        <title>The Genome Sequence of Capronia epimyces CBS 606.96.</title>
        <authorList>
            <consortium name="The Broad Institute Genomics Platform"/>
            <person name="Cuomo C."/>
            <person name="de Hoog S."/>
            <person name="Gorbushina A."/>
            <person name="Walker B."/>
            <person name="Young S.K."/>
            <person name="Zeng Q."/>
            <person name="Gargeya S."/>
            <person name="Fitzgerald M."/>
            <person name="Haas B."/>
            <person name="Abouelleil A."/>
            <person name="Allen A.W."/>
            <person name="Alvarado L."/>
            <person name="Arachchi H.M."/>
            <person name="Berlin A.M."/>
            <person name="Chapman S.B."/>
            <person name="Gainer-Dewar J."/>
            <person name="Goldberg J."/>
            <person name="Griggs A."/>
            <person name="Gujja S."/>
            <person name="Hansen M."/>
            <person name="Howarth C."/>
            <person name="Imamovic A."/>
            <person name="Ireland A."/>
            <person name="Larimer J."/>
            <person name="McCowan C."/>
            <person name="Murphy C."/>
            <person name="Pearson M."/>
            <person name="Poon T.W."/>
            <person name="Priest M."/>
            <person name="Roberts A."/>
            <person name="Saif S."/>
            <person name="Shea T."/>
            <person name="Sisk P."/>
            <person name="Sykes S."/>
            <person name="Wortman J."/>
            <person name="Nusbaum C."/>
            <person name="Birren B."/>
        </authorList>
    </citation>
    <scope>NUCLEOTIDE SEQUENCE [LARGE SCALE GENOMIC DNA]</scope>
    <source>
        <strain evidence="1 2">CBS 606.96</strain>
    </source>
</reference>
<gene>
    <name evidence="1" type="ORF">A1O3_00387</name>
</gene>
<dbReference type="AlphaFoldDB" id="W9YG59"/>
<evidence type="ECO:0000313" key="1">
    <source>
        <dbReference type="EMBL" id="EXJ91837.1"/>
    </source>
</evidence>
<dbReference type="InterPro" id="IPR038883">
    <property type="entry name" value="AN11006-like"/>
</dbReference>
<dbReference type="Proteomes" id="UP000019478">
    <property type="component" value="Unassembled WGS sequence"/>
</dbReference>
<dbReference type="EMBL" id="AMGY01000001">
    <property type="protein sequence ID" value="EXJ91837.1"/>
    <property type="molecule type" value="Genomic_DNA"/>
</dbReference>
<organism evidence="1 2">
    <name type="scientific">Capronia epimyces CBS 606.96</name>
    <dbReference type="NCBI Taxonomy" id="1182542"/>
    <lineage>
        <taxon>Eukaryota</taxon>
        <taxon>Fungi</taxon>
        <taxon>Dikarya</taxon>
        <taxon>Ascomycota</taxon>
        <taxon>Pezizomycotina</taxon>
        <taxon>Eurotiomycetes</taxon>
        <taxon>Chaetothyriomycetidae</taxon>
        <taxon>Chaetothyriales</taxon>
        <taxon>Herpotrichiellaceae</taxon>
        <taxon>Capronia</taxon>
    </lineage>
</organism>
<comment type="caution">
    <text evidence="1">The sequence shown here is derived from an EMBL/GenBank/DDBJ whole genome shotgun (WGS) entry which is preliminary data.</text>
</comment>
<dbReference type="GeneID" id="19164527"/>
<evidence type="ECO:0000313" key="2">
    <source>
        <dbReference type="Proteomes" id="UP000019478"/>
    </source>
</evidence>
<protein>
    <submittedName>
        <fullName evidence="1">Uncharacterized protein</fullName>
    </submittedName>
</protein>
<dbReference type="STRING" id="1182542.W9YG59"/>
<proteinExistence type="predicted"/>
<dbReference type="RefSeq" id="XP_007728727.1">
    <property type="nucleotide sequence ID" value="XM_007730537.1"/>
</dbReference>
<dbReference type="OrthoDB" id="288942at2759"/>
<accession>W9YG59</accession>
<sequence>MEALTENAQQGSPLFAMLPAEIRGYIFELCLTSQDDGSKPYRADRIFYRPGYHYYQAINCDLLRTCRRIYRETRLLPVSVHEHIFWLFNGPWKSIGRLNRNTARWAAWYRSLTKDQRNAVQVVHIFVQQCYLESLGTFADLDPLCFQTRKLHLTIRHSDWWSWESPAESNDRLGICPWRVARTSCQQMLAEPPRPSVSYIKERMSPQTWGGQICQVPGLQMLEMEFETDEVKRAQLELVVQRAKSWVFPLCNQNVVLAWTGQLKESSWEGLRELKDDYQVLREQPVGDNLPRRKYYVVSMLWRASAIA</sequence>
<dbReference type="HOGENOM" id="CLU_055163_2_0_1"/>
<name>W9YG59_9EURO</name>
<keyword evidence="2" id="KW-1185">Reference proteome</keyword>
<dbReference type="eggNOG" id="ENOG502ST8E">
    <property type="taxonomic scope" value="Eukaryota"/>
</dbReference>
<dbReference type="PANTHER" id="PTHR42085:SF1">
    <property type="entry name" value="F-BOX DOMAIN-CONTAINING PROTEIN"/>
    <property type="match status" value="1"/>
</dbReference>
<dbReference type="PANTHER" id="PTHR42085">
    <property type="entry name" value="F-BOX DOMAIN-CONTAINING PROTEIN"/>
    <property type="match status" value="1"/>
</dbReference>